<evidence type="ECO:0000313" key="18">
    <source>
        <dbReference type="EMBL" id="BDR58502.1"/>
    </source>
</evidence>
<evidence type="ECO:0000256" key="12">
    <source>
        <dbReference type="ARBA" id="ARBA00023268"/>
    </source>
</evidence>
<dbReference type="Proteomes" id="UP001321861">
    <property type="component" value="Chromosome"/>
</dbReference>
<dbReference type="Pfam" id="PF00905">
    <property type="entry name" value="Transpeptidase"/>
    <property type="match status" value="1"/>
</dbReference>
<dbReference type="InterPro" id="IPR001460">
    <property type="entry name" value="PCN-bd_Tpept"/>
</dbReference>
<feature type="domain" description="Penicillin-binding protein transpeptidase" evidence="16">
    <location>
        <begin position="329"/>
        <end position="576"/>
    </location>
</feature>
<keyword evidence="13" id="KW-0961">Cell wall biogenesis/degradation</keyword>
<evidence type="ECO:0000256" key="4">
    <source>
        <dbReference type="ARBA" id="ARBA00022676"/>
    </source>
</evidence>
<keyword evidence="2" id="KW-0121">Carboxypeptidase</keyword>
<dbReference type="GO" id="GO:0006508">
    <property type="term" value="P:proteolysis"/>
    <property type="evidence" value="ECO:0007669"/>
    <property type="project" value="UniProtKB-KW"/>
</dbReference>
<dbReference type="Gene3D" id="1.10.3810.10">
    <property type="entry name" value="Biosynthetic peptidoglycan transglycosylase-like"/>
    <property type="match status" value="1"/>
</dbReference>
<evidence type="ECO:0000256" key="8">
    <source>
        <dbReference type="ARBA" id="ARBA00022960"/>
    </source>
</evidence>
<sequence length="659" mass="73968">MNTFIKRYHPFKMTLVVILFFLILIFSFFTYRAKTADIKGLESSLRLNSSVYDQNGQYAGVLLNRKGRYVNLEQISPNIVNAVINTEDRTFYHNLGFSVTGTARAILGYVIHFGRDTGGGGSTISQQLVKNMFLTQKKTIGRKVEELFYSIQLNRIEPKKKILEMYLNHAYFGYGVWGVENASLRYFGVHASELTTAQGASICAMLANPGLFNPISYPDYALSRRNVILKSMKDNKVISDETYTQAFNEKVNVVNNYTPVTTYNYPSYFDAVIEEAKRDYKISEDDLLNDGYKIYTNLNPKMQKKMENYYANEGILPKVGDIQAQSASVAVNVKTGGVEALIGNANDQNHLFLELNRATQMYRQAGSTLKPIAVYAPALTKGYRPDSLLQDKLVSYNGYQPKNYSNTYAGEVTMNDALTNSLNAPAVWLLNEMGLQTGVDSLNRFGFKVKDNQKDLGLALGDLEVSPMQIAQAYQIIANNGVKRQTHLINKIETSNGKPVQSFNDFSRSVISPKVVKELTPMLKSVFNQGTAVSAKPQNFEVAGKTGSTQTKEGLATATRDQWIAGFTPDLCLTTWVGYDDPSDERVLTNSNYANWTFKNIFEIIYSDTAQTSFSNNYEPPAEKQQDFIKKNTDLYQQGIDVIQKGFSSIYNSVVDFFK</sequence>
<dbReference type="GO" id="GO:0071555">
    <property type="term" value="P:cell wall organization"/>
    <property type="evidence" value="ECO:0007669"/>
    <property type="project" value="UniProtKB-KW"/>
</dbReference>
<dbReference type="GO" id="GO:0008360">
    <property type="term" value="P:regulation of cell shape"/>
    <property type="evidence" value="ECO:0007669"/>
    <property type="project" value="UniProtKB-KW"/>
</dbReference>
<evidence type="ECO:0000256" key="1">
    <source>
        <dbReference type="ARBA" id="ARBA00022475"/>
    </source>
</evidence>
<dbReference type="GO" id="GO:0030288">
    <property type="term" value="C:outer membrane-bounded periplasmic space"/>
    <property type="evidence" value="ECO:0007669"/>
    <property type="project" value="TreeGrafter"/>
</dbReference>
<evidence type="ECO:0000256" key="3">
    <source>
        <dbReference type="ARBA" id="ARBA00022670"/>
    </source>
</evidence>
<dbReference type="NCBIfam" id="TIGR02074">
    <property type="entry name" value="PBP_1a_fam"/>
    <property type="match status" value="1"/>
</dbReference>
<evidence type="ECO:0000313" key="19">
    <source>
        <dbReference type="Proteomes" id="UP001321861"/>
    </source>
</evidence>
<comment type="catalytic activity">
    <reaction evidence="15">
        <text>[GlcNAc-(1-&gt;4)-Mur2Ac(oyl-L-Ala-gamma-D-Glu-L-Lys-D-Ala-D-Ala)](n)-di-trans,octa-cis-undecaprenyl diphosphate + beta-D-GlcNAc-(1-&gt;4)-Mur2Ac(oyl-L-Ala-gamma-D-Glu-L-Lys-D-Ala-D-Ala)-di-trans,octa-cis-undecaprenyl diphosphate = [GlcNAc-(1-&gt;4)-Mur2Ac(oyl-L-Ala-gamma-D-Glu-L-Lys-D-Ala-D-Ala)](n+1)-di-trans,octa-cis-undecaprenyl diphosphate + di-trans,octa-cis-undecaprenyl diphosphate + H(+)</text>
        <dbReference type="Rhea" id="RHEA:23708"/>
        <dbReference type="Rhea" id="RHEA-COMP:9602"/>
        <dbReference type="Rhea" id="RHEA-COMP:9603"/>
        <dbReference type="ChEBI" id="CHEBI:15378"/>
        <dbReference type="ChEBI" id="CHEBI:58405"/>
        <dbReference type="ChEBI" id="CHEBI:60033"/>
        <dbReference type="ChEBI" id="CHEBI:78435"/>
        <dbReference type="EC" id="2.4.99.28"/>
    </reaction>
</comment>
<keyword evidence="3" id="KW-0645">Protease</keyword>
<dbReference type="GO" id="GO:0008955">
    <property type="term" value="F:peptidoglycan glycosyltransferase activity"/>
    <property type="evidence" value="ECO:0007669"/>
    <property type="project" value="UniProtKB-EC"/>
</dbReference>
<evidence type="ECO:0000256" key="11">
    <source>
        <dbReference type="ARBA" id="ARBA00023136"/>
    </source>
</evidence>
<feature type="domain" description="Glycosyl transferase family 51" evidence="17">
    <location>
        <begin position="64"/>
        <end position="233"/>
    </location>
</feature>
<evidence type="ECO:0000256" key="10">
    <source>
        <dbReference type="ARBA" id="ARBA00022989"/>
    </source>
</evidence>
<dbReference type="GO" id="GO:0008658">
    <property type="term" value="F:penicillin binding"/>
    <property type="evidence" value="ECO:0007669"/>
    <property type="project" value="InterPro"/>
</dbReference>
<evidence type="ECO:0000256" key="2">
    <source>
        <dbReference type="ARBA" id="ARBA00022645"/>
    </source>
</evidence>
<evidence type="ECO:0000256" key="9">
    <source>
        <dbReference type="ARBA" id="ARBA00022984"/>
    </source>
</evidence>
<dbReference type="InterPro" id="IPR050396">
    <property type="entry name" value="Glycosyltr_51/Transpeptidase"/>
</dbReference>
<evidence type="ECO:0000256" key="6">
    <source>
        <dbReference type="ARBA" id="ARBA00022692"/>
    </source>
</evidence>
<evidence type="ECO:0000256" key="7">
    <source>
        <dbReference type="ARBA" id="ARBA00022801"/>
    </source>
</evidence>
<dbReference type="Pfam" id="PF00912">
    <property type="entry name" value="Transgly"/>
    <property type="match status" value="1"/>
</dbReference>
<evidence type="ECO:0000259" key="17">
    <source>
        <dbReference type="Pfam" id="PF00912"/>
    </source>
</evidence>
<evidence type="ECO:0000256" key="13">
    <source>
        <dbReference type="ARBA" id="ARBA00023316"/>
    </source>
</evidence>
<dbReference type="Gene3D" id="3.40.710.10">
    <property type="entry name" value="DD-peptidase/beta-lactamase superfamily"/>
    <property type="match status" value="1"/>
</dbReference>
<evidence type="ECO:0000256" key="5">
    <source>
        <dbReference type="ARBA" id="ARBA00022679"/>
    </source>
</evidence>
<dbReference type="AlphaFoldDB" id="A0AAU9DCH2"/>
<keyword evidence="5" id="KW-0808">Transferase</keyword>
<evidence type="ECO:0000256" key="14">
    <source>
        <dbReference type="ARBA" id="ARBA00034000"/>
    </source>
</evidence>
<dbReference type="KEGG" id="xap:XA3_09430"/>
<organism evidence="18 19">
    <name type="scientific">Xylocopilactobacillus apicola</name>
    <dbReference type="NCBI Taxonomy" id="2932184"/>
    <lineage>
        <taxon>Bacteria</taxon>
        <taxon>Bacillati</taxon>
        <taxon>Bacillota</taxon>
        <taxon>Bacilli</taxon>
        <taxon>Lactobacillales</taxon>
        <taxon>Lactobacillaceae</taxon>
        <taxon>Xylocopilactobacillus</taxon>
    </lineage>
</organism>
<dbReference type="InterPro" id="IPR001264">
    <property type="entry name" value="Glyco_trans_51"/>
</dbReference>
<dbReference type="PANTHER" id="PTHR32282">
    <property type="entry name" value="BINDING PROTEIN TRANSPEPTIDASE, PUTATIVE-RELATED"/>
    <property type="match status" value="1"/>
</dbReference>
<keyword evidence="10" id="KW-1133">Transmembrane helix</keyword>
<dbReference type="InterPro" id="IPR012338">
    <property type="entry name" value="Beta-lactam/transpept-like"/>
</dbReference>
<dbReference type="EMBL" id="AP026802">
    <property type="protein sequence ID" value="BDR58502.1"/>
    <property type="molecule type" value="Genomic_DNA"/>
</dbReference>
<comment type="catalytic activity">
    <reaction evidence="14">
        <text>Preferential cleavage: (Ac)2-L-Lys-D-Ala-|-D-Ala. Also transpeptidation of peptidyl-alanyl moieties that are N-acyl substituents of D-alanine.</text>
        <dbReference type="EC" id="3.4.16.4"/>
    </reaction>
</comment>
<evidence type="ECO:0000259" key="16">
    <source>
        <dbReference type="Pfam" id="PF00905"/>
    </source>
</evidence>
<keyword evidence="1" id="KW-1003">Cell membrane</keyword>
<accession>A0AAU9DCH2</accession>
<proteinExistence type="predicted"/>
<dbReference type="InterPro" id="IPR036950">
    <property type="entry name" value="PBP_transglycosylase"/>
</dbReference>
<keyword evidence="9" id="KW-0573">Peptidoglycan synthesis</keyword>
<dbReference type="PANTHER" id="PTHR32282:SF32">
    <property type="entry name" value="PENICILLIN-BINDING PROTEIN 2A"/>
    <property type="match status" value="1"/>
</dbReference>
<keyword evidence="4" id="KW-0328">Glycosyltransferase</keyword>
<keyword evidence="6" id="KW-0812">Transmembrane</keyword>
<dbReference type="SUPFAM" id="SSF56601">
    <property type="entry name" value="beta-lactamase/transpeptidase-like"/>
    <property type="match status" value="1"/>
</dbReference>
<dbReference type="SUPFAM" id="SSF53955">
    <property type="entry name" value="Lysozyme-like"/>
    <property type="match status" value="1"/>
</dbReference>
<dbReference type="GO" id="GO:0009002">
    <property type="term" value="F:serine-type D-Ala-D-Ala carboxypeptidase activity"/>
    <property type="evidence" value="ECO:0007669"/>
    <property type="project" value="UniProtKB-EC"/>
</dbReference>
<keyword evidence="7" id="KW-0378">Hydrolase</keyword>
<evidence type="ECO:0000256" key="15">
    <source>
        <dbReference type="ARBA" id="ARBA00049902"/>
    </source>
</evidence>
<dbReference type="InterPro" id="IPR023346">
    <property type="entry name" value="Lysozyme-like_dom_sf"/>
</dbReference>
<keyword evidence="12" id="KW-0511">Multifunctional enzyme</keyword>
<keyword evidence="8" id="KW-0133">Cell shape</keyword>
<reference evidence="18 19" key="1">
    <citation type="journal article" date="2023" name="Microbiol. Spectr.">
        <title>Symbiosis of Carpenter Bees with Uncharacterized Lactic Acid Bacteria Showing NAD Auxotrophy.</title>
        <authorList>
            <person name="Kawasaki S."/>
            <person name="Ozawa K."/>
            <person name="Mori T."/>
            <person name="Yamamoto A."/>
            <person name="Ito M."/>
            <person name="Ohkuma M."/>
            <person name="Sakamoto M."/>
            <person name="Matsutani M."/>
        </authorList>
    </citation>
    <scope>NUCLEOTIDE SEQUENCE [LARGE SCALE GENOMIC DNA]</scope>
    <source>
        <strain evidence="18 19">XA3</strain>
    </source>
</reference>
<gene>
    <name evidence="18" type="ORF">XA3_09430</name>
</gene>
<name>A0AAU9DCH2_9LACO</name>
<keyword evidence="19" id="KW-1185">Reference proteome</keyword>
<protein>
    <submittedName>
        <fullName evidence="18">Penicillin-binding protein 1A</fullName>
    </submittedName>
</protein>
<keyword evidence="11" id="KW-0472">Membrane</keyword>
<dbReference type="GO" id="GO:0009252">
    <property type="term" value="P:peptidoglycan biosynthetic process"/>
    <property type="evidence" value="ECO:0007669"/>
    <property type="project" value="UniProtKB-KW"/>
</dbReference>